<evidence type="ECO:0000313" key="9">
    <source>
        <dbReference type="EMBL" id="WRT68575.1"/>
    </source>
</evidence>
<evidence type="ECO:0000256" key="2">
    <source>
        <dbReference type="ARBA" id="ARBA00010596"/>
    </source>
</evidence>
<feature type="transmembrane region" description="Helical" evidence="6">
    <location>
        <begin position="188"/>
        <end position="208"/>
    </location>
</feature>
<dbReference type="Pfam" id="PF04893">
    <property type="entry name" value="Yip1"/>
    <property type="match status" value="1"/>
</dbReference>
<dbReference type="EMBL" id="CP141887">
    <property type="protein sequence ID" value="WRT68575.1"/>
    <property type="molecule type" value="Genomic_DNA"/>
</dbReference>
<proteinExistence type="inferred from homology"/>
<dbReference type="InterPro" id="IPR045231">
    <property type="entry name" value="Yip1/4-like"/>
</dbReference>
<feature type="transmembrane region" description="Helical" evidence="6">
    <location>
        <begin position="156"/>
        <end position="176"/>
    </location>
</feature>
<feature type="transmembrane region" description="Helical" evidence="6">
    <location>
        <begin position="243"/>
        <end position="262"/>
    </location>
</feature>
<protein>
    <recommendedName>
        <fullName evidence="6">Protein YIP</fullName>
    </recommendedName>
</protein>
<keyword evidence="3 6" id="KW-0812">Transmembrane</keyword>
<reference evidence="9 10" key="1">
    <citation type="submission" date="2024-01" db="EMBL/GenBank/DDBJ databases">
        <title>Comparative genomics of Cryptococcus and Kwoniella reveals pathogenesis evolution and contrasting modes of karyotype evolution via chromosome fusion or intercentromeric recombination.</title>
        <authorList>
            <person name="Coelho M.A."/>
            <person name="David-Palma M."/>
            <person name="Shea T."/>
            <person name="Bowers K."/>
            <person name="McGinley-Smith S."/>
            <person name="Mohammad A.W."/>
            <person name="Gnirke A."/>
            <person name="Yurkov A.M."/>
            <person name="Nowrousian M."/>
            <person name="Sun S."/>
            <person name="Cuomo C.A."/>
            <person name="Heitman J."/>
        </authorList>
    </citation>
    <scope>NUCLEOTIDE SEQUENCE [LARGE SCALE GENOMIC DNA]</scope>
    <source>
        <strain evidence="9">CBS 11374</strain>
    </source>
</reference>
<feature type="transmembrane region" description="Helical" evidence="6">
    <location>
        <begin position="214"/>
        <end position="236"/>
    </location>
</feature>
<evidence type="ECO:0000313" key="10">
    <source>
        <dbReference type="Proteomes" id="UP001329825"/>
    </source>
</evidence>
<feature type="compositionally biased region" description="Low complexity" evidence="7">
    <location>
        <begin position="1"/>
        <end position="22"/>
    </location>
</feature>
<keyword evidence="4 6" id="KW-1133">Transmembrane helix</keyword>
<dbReference type="RefSeq" id="XP_062793315.1">
    <property type="nucleotide sequence ID" value="XM_062937264.1"/>
</dbReference>
<evidence type="ECO:0000256" key="5">
    <source>
        <dbReference type="ARBA" id="ARBA00023136"/>
    </source>
</evidence>
<dbReference type="PANTHER" id="PTHR21236">
    <property type="entry name" value="GOLGI MEMBRANE PROTEIN YIP1"/>
    <property type="match status" value="1"/>
</dbReference>
<feature type="transmembrane region" description="Helical" evidence="6">
    <location>
        <begin position="130"/>
        <end position="150"/>
    </location>
</feature>
<organism evidence="9 10">
    <name type="scientific">Kwoniella shivajii</name>
    <dbReference type="NCBI Taxonomy" id="564305"/>
    <lineage>
        <taxon>Eukaryota</taxon>
        <taxon>Fungi</taxon>
        <taxon>Dikarya</taxon>
        <taxon>Basidiomycota</taxon>
        <taxon>Agaricomycotina</taxon>
        <taxon>Tremellomycetes</taxon>
        <taxon>Tremellales</taxon>
        <taxon>Cryptococcaceae</taxon>
        <taxon>Kwoniella</taxon>
    </lineage>
</organism>
<evidence type="ECO:0000256" key="3">
    <source>
        <dbReference type="ARBA" id="ARBA00022692"/>
    </source>
</evidence>
<feature type="domain" description="Yip1" evidence="8">
    <location>
        <begin position="117"/>
        <end position="258"/>
    </location>
</feature>
<dbReference type="PANTHER" id="PTHR21236:SF2">
    <property type="entry name" value="PROTEIN YIPF"/>
    <property type="match status" value="1"/>
</dbReference>
<evidence type="ECO:0000259" key="8">
    <source>
        <dbReference type="Pfam" id="PF04893"/>
    </source>
</evidence>
<sequence length="266" mass="28058">MSHLFQQQQSTGYSPYSPQQSSEPLAFFGSNPSGSSQSPYYAGSRPSLEGSMGAGGGGGGVGGVAGNMNMGVGGRMLSEGRWWEAFGSGGFEGEPSLMEELGINPSHILQKSLTVLNPLSRVDANIMDDADLAGPFVFCFAFAFFLLLSGKPQFSYIYGVGLLGTTAIYLLLNLMSETGIDAYRTASVLGYCLLPMVALGGIGMGIGIDSAIGYFLSSISIAWCTHSASSIFVAVLRMDHQRLLVAYPVGLLYGCFALLSIFNVKK</sequence>
<keyword evidence="10" id="KW-1185">Reference proteome</keyword>
<evidence type="ECO:0000256" key="1">
    <source>
        <dbReference type="ARBA" id="ARBA00004141"/>
    </source>
</evidence>
<dbReference type="GeneID" id="87957684"/>
<evidence type="ECO:0000256" key="6">
    <source>
        <dbReference type="RuleBase" id="RU361264"/>
    </source>
</evidence>
<keyword evidence="5 6" id="KW-0472">Membrane</keyword>
<feature type="compositionally biased region" description="Polar residues" evidence="7">
    <location>
        <begin position="30"/>
        <end position="39"/>
    </location>
</feature>
<accession>A0ABZ1D3G1</accession>
<dbReference type="InterPro" id="IPR006977">
    <property type="entry name" value="Yip1_dom"/>
</dbReference>
<name>A0ABZ1D3G1_9TREE</name>
<dbReference type="Proteomes" id="UP001329825">
    <property type="component" value="Chromosome 7"/>
</dbReference>
<comment type="similarity">
    <text evidence="2 6">Belongs to the YIP1 family.</text>
</comment>
<evidence type="ECO:0000256" key="4">
    <source>
        <dbReference type="ARBA" id="ARBA00022989"/>
    </source>
</evidence>
<feature type="region of interest" description="Disordered" evidence="7">
    <location>
        <begin position="1"/>
        <end position="55"/>
    </location>
</feature>
<evidence type="ECO:0000256" key="7">
    <source>
        <dbReference type="SAM" id="MobiDB-lite"/>
    </source>
</evidence>
<comment type="subcellular location">
    <subcellularLocation>
        <location evidence="6">Golgi apparatus membrane</location>
        <topology evidence="6">Multi-pass membrane protein</topology>
    </subcellularLocation>
    <subcellularLocation>
        <location evidence="1">Membrane</location>
        <topology evidence="1">Multi-pass membrane protein</topology>
    </subcellularLocation>
</comment>
<gene>
    <name evidence="9" type="ORF">IL334_005553</name>
</gene>